<dbReference type="Proteomes" id="UP000298416">
    <property type="component" value="Unassembled WGS sequence"/>
</dbReference>
<evidence type="ECO:0000256" key="1">
    <source>
        <dbReference type="SAM" id="MobiDB-lite"/>
    </source>
</evidence>
<keyword evidence="3" id="KW-1185">Reference proteome</keyword>
<feature type="compositionally biased region" description="Acidic residues" evidence="1">
    <location>
        <begin position="178"/>
        <end position="187"/>
    </location>
</feature>
<feature type="region of interest" description="Disordered" evidence="1">
    <location>
        <begin position="162"/>
        <end position="187"/>
    </location>
</feature>
<organism evidence="2">
    <name type="scientific">Salvia splendens</name>
    <name type="common">Scarlet sage</name>
    <dbReference type="NCBI Taxonomy" id="180675"/>
    <lineage>
        <taxon>Eukaryota</taxon>
        <taxon>Viridiplantae</taxon>
        <taxon>Streptophyta</taxon>
        <taxon>Embryophyta</taxon>
        <taxon>Tracheophyta</taxon>
        <taxon>Spermatophyta</taxon>
        <taxon>Magnoliopsida</taxon>
        <taxon>eudicotyledons</taxon>
        <taxon>Gunneridae</taxon>
        <taxon>Pentapetalae</taxon>
        <taxon>asterids</taxon>
        <taxon>lamiids</taxon>
        <taxon>Lamiales</taxon>
        <taxon>Lamiaceae</taxon>
        <taxon>Nepetoideae</taxon>
        <taxon>Mentheae</taxon>
        <taxon>Salviinae</taxon>
        <taxon>Salvia</taxon>
        <taxon>Salvia subgen. Calosphace</taxon>
        <taxon>core Calosphace</taxon>
    </lineage>
</organism>
<dbReference type="EMBL" id="PNBA02000006">
    <property type="protein sequence ID" value="KAG6421503.1"/>
    <property type="molecule type" value="Genomic_DNA"/>
</dbReference>
<proteinExistence type="predicted"/>
<dbReference type="AlphaFoldDB" id="A0A8X8Y0X1"/>
<gene>
    <name evidence="2" type="ORF">SASPL_118057</name>
</gene>
<evidence type="ECO:0000313" key="3">
    <source>
        <dbReference type="Proteomes" id="UP000298416"/>
    </source>
</evidence>
<dbReference type="Gene3D" id="3.80.10.10">
    <property type="entry name" value="Ribonuclease Inhibitor"/>
    <property type="match status" value="1"/>
</dbReference>
<comment type="caution">
    <text evidence="2">The sequence shown here is derived from an EMBL/GenBank/DDBJ whole genome shotgun (WGS) entry which is preliminary data.</text>
</comment>
<reference evidence="2" key="2">
    <citation type="submission" date="2020-08" db="EMBL/GenBank/DDBJ databases">
        <title>Plant Genome Project.</title>
        <authorList>
            <person name="Zhang R.-G."/>
        </authorList>
    </citation>
    <scope>NUCLEOTIDE SEQUENCE</scope>
    <source>
        <strain evidence="2">Huo1</strain>
        <tissue evidence="2">Leaf</tissue>
    </source>
</reference>
<dbReference type="SUPFAM" id="SSF52058">
    <property type="entry name" value="L domain-like"/>
    <property type="match status" value="1"/>
</dbReference>
<dbReference type="PANTHER" id="PTHR15140:SF56">
    <property type="entry name" value="NB-ARC DOMAIN-CONTAINING PROTEIN"/>
    <property type="match status" value="1"/>
</dbReference>
<name>A0A8X8Y0X1_SALSN</name>
<reference evidence="2" key="1">
    <citation type="submission" date="2018-01" db="EMBL/GenBank/DDBJ databases">
        <authorList>
            <person name="Mao J.F."/>
        </authorList>
    </citation>
    <scope>NUCLEOTIDE SEQUENCE</scope>
    <source>
        <strain evidence="2">Huo1</strain>
        <tissue evidence="2">Leaf</tissue>
    </source>
</reference>
<sequence length="187" mass="21548">MSHVRSFLCFYKEPVNLEDKYLTQFQMPSNCSEYITLHIEKFSIIPEPLSKLWNLQTLVVETKSRSIPMKANIWKMYRLRHLNINAAIVLNPKWDGEGGENLQTLGRLVPESYTTKVFEKAYNLIELGIRGKLATLFSAMSIENMALLEKLKLINDVPTDTEHLPRLPRPNSFPSESQEADILENIP</sequence>
<protein>
    <submittedName>
        <fullName evidence="2">Uncharacterized protein</fullName>
    </submittedName>
</protein>
<dbReference type="PANTHER" id="PTHR15140">
    <property type="entry name" value="TUBULIN-SPECIFIC CHAPERONE E"/>
    <property type="match status" value="1"/>
</dbReference>
<evidence type="ECO:0000313" key="2">
    <source>
        <dbReference type="EMBL" id="KAG6421503.1"/>
    </source>
</evidence>
<dbReference type="InterPro" id="IPR032675">
    <property type="entry name" value="LRR_dom_sf"/>
</dbReference>
<accession>A0A8X8Y0X1</accession>